<feature type="transmembrane region" description="Helical" evidence="6">
    <location>
        <begin position="182"/>
        <end position="202"/>
    </location>
</feature>
<name>A0A0E0RG37_ORYRU</name>
<dbReference type="Gramene" id="ORUFI12G09900.1">
    <property type="protein sequence ID" value="ORUFI12G09900.1"/>
    <property type="gene ID" value="ORUFI12G09900"/>
</dbReference>
<dbReference type="GO" id="GO:0016020">
    <property type="term" value="C:membrane"/>
    <property type="evidence" value="ECO:0007669"/>
    <property type="project" value="UniProtKB-SubCell"/>
</dbReference>
<feature type="transmembrane region" description="Helical" evidence="6">
    <location>
        <begin position="237"/>
        <end position="257"/>
    </location>
</feature>
<dbReference type="PANTHER" id="PTHR31218">
    <property type="entry name" value="WAT1-RELATED PROTEIN"/>
    <property type="match status" value="1"/>
</dbReference>
<feature type="transmembrane region" description="Helical" evidence="6">
    <location>
        <begin position="149"/>
        <end position="170"/>
    </location>
</feature>
<feature type="transmembrane region" description="Helical" evidence="6">
    <location>
        <begin position="337"/>
        <end position="354"/>
    </location>
</feature>
<feature type="transmembrane region" description="Helical" evidence="6">
    <location>
        <begin position="305"/>
        <end position="325"/>
    </location>
</feature>
<dbReference type="InterPro" id="IPR030184">
    <property type="entry name" value="WAT1-related"/>
</dbReference>
<evidence type="ECO:0000259" key="7">
    <source>
        <dbReference type="Pfam" id="PF00892"/>
    </source>
</evidence>
<feature type="domain" description="EamA" evidence="7">
    <location>
        <begin position="69"/>
        <end position="199"/>
    </location>
</feature>
<reference evidence="8" key="2">
    <citation type="submission" date="2015-06" db="UniProtKB">
        <authorList>
            <consortium name="EnsemblPlants"/>
        </authorList>
    </citation>
    <scope>IDENTIFICATION</scope>
</reference>
<dbReference type="GO" id="GO:0022857">
    <property type="term" value="F:transmembrane transporter activity"/>
    <property type="evidence" value="ECO:0007669"/>
    <property type="project" value="InterPro"/>
</dbReference>
<dbReference type="EnsemblPlants" id="ORUFI12G09900.1">
    <property type="protein sequence ID" value="ORUFI12G09900.1"/>
    <property type="gene ID" value="ORUFI12G09900"/>
</dbReference>
<feature type="transmembrane region" description="Helical" evidence="6">
    <location>
        <begin position="88"/>
        <end position="109"/>
    </location>
</feature>
<evidence type="ECO:0000256" key="3">
    <source>
        <dbReference type="ARBA" id="ARBA00022692"/>
    </source>
</evidence>
<dbReference type="Pfam" id="PF00892">
    <property type="entry name" value="EamA"/>
    <property type="match status" value="2"/>
</dbReference>
<keyword evidence="9" id="KW-1185">Reference proteome</keyword>
<organism evidence="8 9">
    <name type="scientific">Oryza rufipogon</name>
    <name type="common">Brownbeard rice</name>
    <name type="synonym">Asian wild rice</name>
    <dbReference type="NCBI Taxonomy" id="4529"/>
    <lineage>
        <taxon>Eukaryota</taxon>
        <taxon>Viridiplantae</taxon>
        <taxon>Streptophyta</taxon>
        <taxon>Embryophyta</taxon>
        <taxon>Tracheophyta</taxon>
        <taxon>Spermatophyta</taxon>
        <taxon>Magnoliopsida</taxon>
        <taxon>Liliopsida</taxon>
        <taxon>Poales</taxon>
        <taxon>Poaceae</taxon>
        <taxon>BOP clade</taxon>
        <taxon>Oryzoideae</taxon>
        <taxon>Oryzeae</taxon>
        <taxon>Oryzinae</taxon>
        <taxon>Oryza</taxon>
    </lineage>
</organism>
<dbReference type="AlphaFoldDB" id="A0A0E0RG37"/>
<dbReference type="HOGENOM" id="CLU_025359_3_0_1"/>
<feature type="transmembrane region" description="Helical" evidence="6">
    <location>
        <begin position="269"/>
        <end position="290"/>
    </location>
</feature>
<feature type="transmembrane region" description="Helical" evidence="6">
    <location>
        <begin position="360"/>
        <end position="379"/>
    </location>
</feature>
<dbReference type="SUPFAM" id="SSF103481">
    <property type="entry name" value="Multidrug resistance efflux transporter EmrE"/>
    <property type="match status" value="2"/>
</dbReference>
<sequence>MARRLINRSPQYYESYVRKWPKGIRALHLGLKGLSKGTNMMAETMTTKTKPGMAERLLLPLSMVLVQLFTIGALLLAKLSFNSGMAPFVLLAYRNLIGTVTMLPFAFWFERQMMKKVNYKVLGWIFFNALFGIVLAMGLHYYGLRATNAGYTVNFLNLVPVVTFIIAAIFRLEKLKLKTRSGMIKVIGTVICVVGTMVVSLYRGKLLHLWPTHLLKPAQLRAIGGSDDSTFPTHHNMLIGTLFLCGSCLSYAFWFIVQAKVNKEFPSKYFSTMLACLMGTIQAVVIGIAVDRDRSAWALHWDLQLITIIYSGVFNTAATFCLITWAVSRRGPTYPSMFNSLALIITVVLDSMLLGSDISVGSLLGAFMIIIGLYSFLWGKGKEIKEQQQQVPTNTEADQSKITYPKSNGEVRIMLDT</sequence>
<comment type="subcellular location">
    <subcellularLocation>
        <location evidence="1">Membrane</location>
        <topology evidence="1">Multi-pass membrane protein</topology>
    </subcellularLocation>
</comment>
<evidence type="ECO:0000256" key="1">
    <source>
        <dbReference type="ARBA" id="ARBA00004141"/>
    </source>
</evidence>
<comment type="similarity">
    <text evidence="2">Belongs to the drug/metabolite transporter (DMT) superfamily. Plant drug/metabolite exporter (P-DME) (TC 2.A.7.4) family.</text>
</comment>
<evidence type="ECO:0000256" key="5">
    <source>
        <dbReference type="ARBA" id="ARBA00023136"/>
    </source>
</evidence>
<dbReference type="eggNOG" id="ENOG502QSBZ">
    <property type="taxonomic scope" value="Eukaryota"/>
</dbReference>
<proteinExistence type="inferred from homology"/>
<keyword evidence="5 6" id="KW-0472">Membrane</keyword>
<protein>
    <recommendedName>
        <fullName evidence="7">EamA domain-containing protein</fullName>
    </recommendedName>
</protein>
<evidence type="ECO:0000256" key="2">
    <source>
        <dbReference type="ARBA" id="ARBA00007635"/>
    </source>
</evidence>
<feature type="transmembrane region" description="Helical" evidence="6">
    <location>
        <begin position="121"/>
        <end position="143"/>
    </location>
</feature>
<dbReference type="Proteomes" id="UP000008022">
    <property type="component" value="Unassembled WGS sequence"/>
</dbReference>
<keyword evidence="3 6" id="KW-0812">Transmembrane</keyword>
<reference evidence="9" key="1">
    <citation type="submission" date="2013-06" db="EMBL/GenBank/DDBJ databases">
        <authorList>
            <person name="Zhao Q."/>
        </authorList>
    </citation>
    <scope>NUCLEOTIDE SEQUENCE</scope>
    <source>
        <strain evidence="9">cv. W1943</strain>
    </source>
</reference>
<evidence type="ECO:0000313" key="8">
    <source>
        <dbReference type="EnsemblPlants" id="ORUFI12G09900.1"/>
    </source>
</evidence>
<evidence type="ECO:0000256" key="6">
    <source>
        <dbReference type="SAM" id="Phobius"/>
    </source>
</evidence>
<dbReference type="InterPro" id="IPR037185">
    <property type="entry name" value="EmrE-like"/>
</dbReference>
<accession>A0A0E0RG37</accession>
<dbReference type="InterPro" id="IPR000620">
    <property type="entry name" value="EamA_dom"/>
</dbReference>
<evidence type="ECO:0000256" key="4">
    <source>
        <dbReference type="ARBA" id="ARBA00022989"/>
    </source>
</evidence>
<feature type="transmembrane region" description="Helical" evidence="6">
    <location>
        <begin position="57"/>
        <end position="76"/>
    </location>
</feature>
<keyword evidence="4 6" id="KW-1133">Transmembrane helix</keyword>
<evidence type="ECO:0000313" key="9">
    <source>
        <dbReference type="Proteomes" id="UP000008022"/>
    </source>
</evidence>
<dbReference type="OMA" id="WSVWFWL"/>
<feature type="domain" description="EamA" evidence="7">
    <location>
        <begin position="239"/>
        <end position="375"/>
    </location>
</feature>